<dbReference type="AlphaFoldDB" id="A0A7D9LKJ2"/>
<dbReference type="Proteomes" id="UP001152795">
    <property type="component" value="Unassembled WGS sequence"/>
</dbReference>
<sequence length="226" mass="25310">MDQREVTLLVLLDLSAAFDTVDHEIMLELLKSNFGVSGDALGWLKSFLSDRKQFVSVNQVLSNSFPVTCGVPQGSCLGPILFLFYVSKLFEIIKKHLPSSHGYADDTQLYLSFCPESPVCQNDAVKVVEACITETSNRAGPRLNRSVLDFRRGDFDADGLRSALQAINLSTIIQQDSNINEDWLLWKDTFLTTVKDFVPSRKIKGRNSPSWLNSKVIHALRQKEAV</sequence>
<protein>
    <submittedName>
        <fullName evidence="1">Uncharacterized protein</fullName>
    </submittedName>
</protein>
<dbReference type="OrthoDB" id="4842715at2759"/>
<evidence type="ECO:0000313" key="2">
    <source>
        <dbReference type="Proteomes" id="UP001152795"/>
    </source>
</evidence>
<dbReference type="InterPro" id="IPR043502">
    <property type="entry name" value="DNA/RNA_pol_sf"/>
</dbReference>
<dbReference type="SUPFAM" id="SSF56672">
    <property type="entry name" value="DNA/RNA polymerases"/>
    <property type="match status" value="1"/>
</dbReference>
<name>A0A7D9LKJ2_PARCT</name>
<evidence type="ECO:0000313" key="1">
    <source>
        <dbReference type="EMBL" id="CAB4032643.1"/>
    </source>
</evidence>
<comment type="caution">
    <text evidence="1">The sequence shown here is derived from an EMBL/GenBank/DDBJ whole genome shotgun (WGS) entry which is preliminary data.</text>
</comment>
<accession>A0A7D9LKJ2</accession>
<reference evidence="1" key="1">
    <citation type="submission" date="2020-04" db="EMBL/GenBank/DDBJ databases">
        <authorList>
            <person name="Alioto T."/>
            <person name="Alioto T."/>
            <person name="Gomez Garrido J."/>
        </authorList>
    </citation>
    <scope>NUCLEOTIDE SEQUENCE</scope>
    <source>
        <strain evidence="1">A484AB</strain>
    </source>
</reference>
<dbReference type="EMBL" id="CACRXK020018571">
    <property type="protein sequence ID" value="CAB4032643.1"/>
    <property type="molecule type" value="Genomic_DNA"/>
</dbReference>
<dbReference type="Pfam" id="PF00078">
    <property type="entry name" value="RVT_1"/>
    <property type="match status" value="1"/>
</dbReference>
<gene>
    <name evidence="1" type="ORF">PACLA_8A022156</name>
</gene>
<organism evidence="1 2">
    <name type="scientific">Paramuricea clavata</name>
    <name type="common">Red gorgonian</name>
    <name type="synonym">Violescent sea-whip</name>
    <dbReference type="NCBI Taxonomy" id="317549"/>
    <lineage>
        <taxon>Eukaryota</taxon>
        <taxon>Metazoa</taxon>
        <taxon>Cnidaria</taxon>
        <taxon>Anthozoa</taxon>
        <taxon>Octocorallia</taxon>
        <taxon>Malacalcyonacea</taxon>
        <taxon>Plexauridae</taxon>
        <taxon>Paramuricea</taxon>
    </lineage>
</organism>
<proteinExistence type="predicted"/>
<dbReference type="PROSITE" id="PS50878">
    <property type="entry name" value="RT_POL"/>
    <property type="match status" value="1"/>
</dbReference>
<dbReference type="PANTHER" id="PTHR33332">
    <property type="entry name" value="REVERSE TRANSCRIPTASE DOMAIN-CONTAINING PROTEIN"/>
    <property type="match status" value="1"/>
</dbReference>
<dbReference type="InterPro" id="IPR000477">
    <property type="entry name" value="RT_dom"/>
</dbReference>
<keyword evidence="2" id="KW-1185">Reference proteome</keyword>